<gene>
    <name evidence="1" type="ORF">MILVUS5_LOCUS37349</name>
</gene>
<proteinExistence type="predicted"/>
<sequence>MHLRRWLIFQIQKILARLHDANILQGFEFEKVEESVLHDIFSLRGAAKSTLPSSSPIQNMEVKNFNTYYLITMIKAMTCWNIYWDCPLLSPRGVSIFFLVLYIMNKK</sequence>
<evidence type="ECO:0000313" key="2">
    <source>
        <dbReference type="Proteomes" id="UP001177021"/>
    </source>
</evidence>
<protein>
    <submittedName>
        <fullName evidence="1">Uncharacterized protein</fullName>
    </submittedName>
</protein>
<keyword evidence="2" id="KW-1185">Reference proteome</keyword>
<reference evidence="1" key="1">
    <citation type="submission" date="2023-10" db="EMBL/GenBank/DDBJ databases">
        <authorList>
            <person name="Rodriguez Cubillos JULIANA M."/>
            <person name="De Vega J."/>
        </authorList>
    </citation>
    <scope>NUCLEOTIDE SEQUENCE</scope>
</reference>
<accession>A0ACB0LYL2</accession>
<name>A0ACB0LYL2_TRIPR</name>
<comment type="caution">
    <text evidence="1">The sequence shown here is derived from an EMBL/GenBank/DDBJ whole genome shotgun (WGS) entry which is preliminary data.</text>
</comment>
<organism evidence="1 2">
    <name type="scientific">Trifolium pratense</name>
    <name type="common">Red clover</name>
    <dbReference type="NCBI Taxonomy" id="57577"/>
    <lineage>
        <taxon>Eukaryota</taxon>
        <taxon>Viridiplantae</taxon>
        <taxon>Streptophyta</taxon>
        <taxon>Embryophyta</taxon>
        <taxon>Tracheophyta</taxon>
        <taxon>Spermatophyta</taxon>
        <taxon>Magnoliopsida</taxon>
        <taxon>eudicotyledons</taxon>
        <taxon>Gunneridae</taxon>
        <taxon>Pentapetalae</taxon>
        <taxon>rosids</taxon>
        <taxon>fabids</taxon>
        <taxon>Fabales</taxon>
        <taxon>Fabaceae</taxon>
        <taxon>Papilionoideae</taxon>
        <taxon>50 kb inversion clade</taxon>
        <taxon>NPAAA clade</taxon>
        <taxon>Hologalegina</taxon>
        <taxon>IRL clade</taxon>
        <taxon>Trifolieae</taxon>
        <taxon>Trifolium</taxon>
    </lineage>
</organism>
<dbReference type="Proteomes" id="UP001177021">
    <property type="component" value="Unassembled WGS sequence"/>
</dbReference>
<evidence type="ECO:0000313" key="1">
    <source>
        <dbReference type="EMBL" id="CAJ2673975.1"/>
    </source>
</evidence>
<dbReference type="EMBL" id="CASHSV030000716">
    <property type="protein sequence ID" value="CAJ2673975.1"/>
    <property type="molecule type" value="Genomic_DNA"/>
</dbReference>